<feature type="region of interest" description="Disordered" evidence="3">
    <location>
        <begin position="326"/>
        <end position="359"/>
    </location>
</feature>
<comment type="domain">
    <text evidence="2">The jas domain is required for interaction with COI1.</text>
</comment>
<evidence type="ECO:0000256" key="3">
    <source>
        <dbReference type="SAM" id="MobiDB-lite"/>
    </source>
</evidence>
<dbReference type="GO" id="GO:2000022">
    <property type="term" value="P:regulation of jasmonic acid mediated signaling pathway"/>
    <property type="evidence" value="ECO:0007669"/>
    <property type="project" value="UniProtKB-UniRule"/>
</dbReference>
<accession>A0A6H1NPS4</accession>
<organism evidence="5">
    <name type="scientific">Fragaria ananassa</name>
    <name type="common">Strawberry</name>
    <name type="synonym">Fragaria chiloensis x Fragaria virginiana</name>
    <dbReference type="NCBI Taxonomy" id="3747"/>
    <lineage>
        <taxon>Eukaryota</taxon>
        <taxon>Viridiplantae</taxon>
        <taxon>Streptophyta</taxon>
        <taxon>Embryophyta</taxon>
        <taxon>Tracheophyta</taxon>
        <taxon>Spermatophyta</taxon>
        <taxon>Magnoliopsida</taxon>
        <taxon>eudicotyledons</taxon>
        <taxon>Gunneridae</taxon>
        <taxon>Pentapetalae</taxon>
        <taxon>rosids</taxon>
        <taxon>fabids</taxon>
        <taxon>Rosales</taxon>
        <taxon>Rosaceae</taxon>
        <taxon>Rosoideae</taxon>
        <taxon>Potentilleae</taxon>
        <taxon>Fragariinae</taxon>
        <taxon>Fragaria</taxon>
    </lineage>
</organism>
<dbReference type="GO" id="GO:0031347">
    <property type="term" value="P:regulation of defense response"/>
    <property type="evidence" value="ECO:0007669"/>
    <property type="project" value="UniProtKB-UniRule"/>
</dbReference>
<dbReference type="SMART" id="SM00979">
    <property type="entry name" value="TIFY"/>
    <property type="match status" value="1"/>
</dbReference>
<dbReference type="PANTHER" id="PTHR33077">
    <property type="entry name" value="PROTEIN TIFY 4A-RELATED-RELATED"/>
    <property type="match status" value="1"/>
</dbReference>
<dbReference type="PROSITE" id="PS51320">
    <property type="entry name" value="TIFY"/>
    <property type="match status" value="1"/>
</dbReference>
<feature type="compositionally biased region" description="Polar residues" evidence="3">
    <location>
        <begin position="347"/>
        <end position="359"/>
    </location>
</feature>
<evidence type="ECO:0000256" key="2">
    <source>
        <dbReference type="RuleBase" id="RU369065"/>
    </source>
</evidence>
<dbReference type="InterPro" id="IPR018467">
    <property type="entry name" value="CCT_CS"/>
</dbReference>
<keyword evidence="2" id="KW-0539">Nucleus</keyword>
<dbReference type="Pfam" id="PF09425">
    <property type="entry name" value="Jas_motif"/>
    <property type="match status" value="1"/>
</dbReference>
<reference evidence="5" key="1">
    <citation type="submission" date="2019-11" db="EMBL/GenBank/DDBJ databases">
        <authorList>
            <person name="Figueroa C.R."/>
            <person name="Garrido-Bigotes A."/>
            <person name="Torrejon M."/>
            <person name="Solano R."/>
        </authorList>
    </citation>
    <scope>NUCLEOTIDE SEQUENCE</scope>
</reference>
<evidence type="ECO:0000256" key="1">
    <source>
        <dbReference type="ARBA" id="ARBA00008614"/>
    </source>
</evidence>
<feature type="domain" description="Tify" evidence="4">
    <location>
        <begin position="173"/>
        <end position="208"/>
    </location>
</feature>
<dbReference type="GO" id="GO:0005634">
    <property type="term" value="C:nucleus"/>
    <property type="evidence" value="ECO:0007669"/>
    <property type="project" value="UniProtKB-SubCell"/>
</dbReference>
<dbReference type="InterPro" id="IPR040390">
    <property type="entry name" value="TIFY/JAZ"/>
</dbReference>
<protein>
    <recommendedName>
        <fullName evidence="2">Protein TIFY</fullName>
    </recommendedName>
    <alternativeName>
        <fullName evidence="2">Jasmonate ZIM domain-containing protein</fullName>
    </alternativeName>
</protein>
<evidence type="ECO:0000259" key="4">
    <source>
        <dbReference type="PROSITE" id="PS51320"/>
    </source>
</evidence>
<comment type="similarity">
    <text evidence="1 2">Belongs to the TIFY/JAZ family.</text>
</comment>
<dbReference type="PANTHER" id="PTHR33077:SF149">
    <property type="entry name" value="PROTEIN TIFY"/>
    <property type="match status" value="1"/>
</dbReference>
<sequence length="359" mass="38443">MMERDFMGLGSKEPMAVLKEENHDDGCRDSGLTRSAGAHWPFSNKVSGIPQVSIRGAQEDKTKKMVPDSLSSRFMPVSTADAFDPCQKRPTFGAQSVHCPYDVKMFSVSNQGITVPMGNPYLKNHFASMGQNFAVTTTKQQFFGGMPVTTQYSVPPSPGSIVGTTEPWINVNTSGSPSQMTIFYDGSVNVYNDISPEKAQAMMVLAQNGSSVPSDGAHSKAEAPRAKFPAEDCVPLNQTINIPPSTFPSQLSVSSHTCTQSVSGSTSTDELMAAKTTGLPTAPVIKVEPPRTAVKSVAATTMNHSAIPQARKASLARFLGKRKERVINTAPYNLSKKSPEGSKPESNGMNSSTSRGEQK</sequence>
<proteinExistence type="evidence at transcript level"/>
<name>A0A6H1NPS4_FRAAN</name>
<keyword evidence="2" id="KW-1184">Jasmonic acid signaling pathway</keyword>
<dbReference type="InterPro" id="IPR010399">
    <property type="entry name" value="Tify_dom"/>
</dbReference>
<dbReference type="AlphaFoldDB" id="A0A6H1NPS4"/>
<dbReference type="Pfam" id="PF06200">
    <property type="entry name" value="tify"/>
    <property type="match status" value="1"/>
</dbReference>
<evidence type="ECO:0000313" key="5">
    <source>
        <dbReference type="EMBL" id="QIZ03057.1"/>
    </source>
</evidence>
<comment type="function">
    <text evidence="2">Repressor of jasmonate responses.</text>
</comment>
<dbReference type="EMBL" id="MN689819">
    <property type="protein sequence ID" value="QIZ03057.1"/>
    <property type="molecule type" value="mRNA"/>
</dbReference>
<dbReference type="GO" id="GO:0009611">
    <property type="term" value="P:response to wounding"/>
    <property type="evidence" value="ECO:0007669"/>
    <property type="project" value="UniProtKB-UniRule"/>
</dbReference>
<comment type="subcellular location">
    <subcellularLocation>
        <location evidence="2">Nucleus</location>
    </subcellularLocation>
</comment>